<evidence type="ECO:0000256" key="3">
    <source>
        <dbReference type="PROSITE-ProRule" id="PRU01248"/>
    </source>
</evidence>
<proteinExistence type="predicted"/>
<sequence length="70" mass="8132">MGKEPRLLDRVRAAIRTKHYSIRTEQAYADCIRRFILFHNKRHPVEMGKAEIEAFLTHLAVNRNVAPSTS</sequence>
<dbReference type="InterPro" id="IPR004107">
    <property type="entry name" value="Integrase_SAM-like_N"/>
</dbReference>
<dbReference type="InterPro" id="IPR044068">
    <property type="entry name" value="CB"/>
</dbReference>
<keyword evidence="6" id="KW-1185">Reference proteome</keyword>
<accession>A0A7Z1ADX4</accession>
<dbReference type="OrthoDB" id="9801717at2"/>
<dbReference type="EMBL" id="MARB01000023">
    <property type="protein sequence ID" value="ODJ86321.1"/>
    <property type="molecule type" value="Genomic_DNA"/>
</dbReference>
<organism evidence="5 6">
    <name type="scientific">Candidatus Thiodiazotropha endolucinida</name>
    <dbReference type="NCBI Taxonomy" id="1655433"/>
    <lineage>
        <taxon>Bacteria</taxon>
        <taxon>Pseudomonadati</taxon>
        <taxon>Pseudomonadota</taxon>
        <taxon>Gammaproteobacteria</taxon>
        <taxon>Chromatiales</taxon>
        <taxon>Sedimenticolaceae</taxon>
        <taxon>Candidatus Thiodiazotropha</taxon>
    </lineage>
</organism>
<dbReference type="GO" id="GO:0003677">
    <property type="term" value="F:DNA binding"/>
    <property type="evidence" value="ECO:0007669"/>
    <property type="project" value="UniProtKB-UniRule"/>
</dbReference>
<gene>
    <name evidence="5" type="ORF">CODIS_33800</name>
</gene>
<dbReference type="AlphaFoldDB" id="A0A7Z1ADX4"/>
<feature type="domain" description="Core-binding (CB)" evidence="4">
    <location>
        <begin position="2"/>
        <end position="70"/>
    </location>
</feature>
<dbReference type="Pfam" id="PF13495">
    <property type="entry name" value="Phage_int_SAM_4"/>
    <property type="match status" value="1"/>
</dbReference>
<dbReference type="Gene3D" id="1.10.150.130">
    <property type="match status" value="1"/>
</dbReference>
<reference evidence="5 6" key="1">
    <citation type="submission" date="2016-06" db="EMBL/GenBank/DDBJ databases">
        <title>Genome sequence of endosymbiont of Candidatus Endolucinida thiodiazotropha.</title>
        <authorList>
            <person name="Poehlein A."/>
            <person name="Koenig S."/>
            <person name="Heiden S.E."/>
            <person name="Thuermer A."/>
            <person name="Voget S."/>
            <person name="Daniel R."/>
            <person name="Markert S."/>
            <person name="Gros O."/>
            <person name="Schweder T."/>
        </authorList>
    </citation>
    <scope>NUCLEOTIDE SEQUENCE [LARGE SCALE GENOMIC DNA]</scope>
    <source>
        <strain evidence="5 6">COS</strain>
    </source>
</reference>
<name>A0A7Z1ADX4_9GAMM</name>
<comment type="caution">
    <text evidence="5">The sequence shown here is derived from an EMBL/GenBank/DDBJ whole genome shotgun (WGS) entry which is preliminary data.</text>
</comment>
<dbReference type="RefSeq" id="WP_083220839.1">
    <property type="nucleotide sequence ID" value="NZ_MARB01000023.1"/>
</dbReference>
<dbReference type="Proteomes" id="UP000094769">
    <property type="component" value="Unassembled WGS sequence"/>
</dbReference>
<evidence type="ECO:0000256" key="1">
    <source>
        <dbReference type="ARBA" id="ARBA00022908"/>
    </source>
</evidence>
<keyword evidence="1" id="KW-0229">DNA integration</keyword>
<keyword evidence="2 3" id="KW-0238">DNA-binding</keyword>
<dbReference type="GO" id="GO:0015074">
    <property type="term" value="P:DNA integration"/>
    <property type="evidence" value="ECO:0007669"/>
    <property type="project" value="UniProtKB-KW"/>
</dbReference>
<protein>
    <recommendedName>
        <fullName evidence="4">Core-binding (CB) domain-containing protein</fullName>
    </recommendedName>
</protein>
<evidence type="ECO:0000259" key="4">
    <source>
        <dbReference type="PROSITE" id="PS51900"/>
    </source>
</evidence>
<evidence type="ECO:0000256" key="2">
    <source>
        <dbReference type="ARBA" id="ARBA00023125"/>
    </source>
</evidence>
<dbReference type="InterPro" id="IPR010998">
    <property type="entry name" value="Integrase_recombinase_N"/>
</dbReference>
<dbReference type="PROSITE" id="PS51900">
    <property type="entry name" value="CB"/>
    <property type="match status" value="1"/>
</dbReference>
<evidence type="ECO:0000313" key="6">
    <source>
        <dbReference type="Proteomes" id="UP000094769"/>
    </source>
</evidence>
<evidence type="ECO:0000313" key="5">
    <source>
        <dbReference type="EMBL" id="ODJ86321.1"/>
    </source>
</evidence>